<dbReference type="Pfam" id="PF04055">
    <property type="entry name" value="Radical_SAM"/>
    <property type="match status" value="1"/>
</dbReference>
<dbReference type="Proteomes" id="UP000007721">
    <property type="component" value="Chromosome"/>
</dbReference>
<dbReference type="SFLD" id="SFLDS00029">
    <property type="entry name" value="Radical_SAM"/>
    <property type="match status" value="1"/>
</dbReference>
<evidence type="ECO:0000256" key="1">
    <source>
        <dbReference type="ARBA" id="ARBA00001966"/>
    </source>
</evidence>
<dbReference type="SMR" id="B9M023"/>
<dbReference type="InterPro" id="IPR058240">
    <property type="entry name" value="rSAM_sf"/>
</dbReference>
<comment type="cofactor">
    <cofactor evidence="1">
        <name>[4Fe-4S] cluster</name>
        <dbReference type="ChEBI" id="CHEBI:49883"/>
    </cofactor>
</comment>
<feature type="domain" description="4Fe-4S ferredoxin-type" evidence="11">
    <location>
        <begin position="77"/>
        <end position="106"/>
    </location>
</feature>
<dbReference type="InterPro" id="IPR007197">
    <property type="entry name" value="rSAM"/>
</dbReference>
<dbReference type="InterPro" id="IPR013785">
    <property type="entry name" value="Aldolase_TIM"/>
</dbReference>
<dbReference type="InterPro" id="IPR034457">
    <property type="entry name" value="Organic_radical-activating"/>
</dbReference>
<dbReference type="HOGENOM" id="CLU_058969_0_0_7"/>
<dbReference type="PROSITE" id="PS01087">
    <property type="entry name" value="RADICAL_ACTIVATING"/>
    <property type="match status" value="1"/>
</dbReference>
<comment type="similarity">
    <text evidence="2">Belongs to the organic radical-activating enzymes family.</text>
</comment>
<protein>
    <submittedName>
        <fullName evidence="13">(R)-benzylsuccinate synthase, delta subunit</fullName>
    </submittedName>
</protein>
<evidence type="ECO:0000256" key="2">
    <source>
        <dbReference type="ARBA" id="ARBA00009777"/>
    </source>
</evidence>
<keyword evidence="4" id="KW-0004">4Fe-4S</keyword>
<dbReference type="SFLD" id="SFLDG01066">
    <property type="entry name" value="organic_radical-activating_enz"/>
    <property type="match status" value="1"/>
</dbReference>
<dbReference type="KEGG" id="geo:Geob_2450"/>
<dbReference type="PROSITE" id="PS51918">
    <property type="entry name" value="RADICAL_SAM"/>
    <property type="match status" value="1"/>
</dbReference>
<dbReference type="CDD" id="cd01335">
    <property type="entry name" value="Radical_SAM"/>
    <property type="match status" value="1"/>
</dbReference>
<evidence type="ECO:0000256" key="10">
    <source>
        <dbReference type="SAM" id="MobiDB-lite"/>
    </source>
</evidence>
<evidence type="ECO:0000256" key="4">
    <source>
        <dbReference type="ARBA" id="ARBA00022485"/>
    </source>
</evidence>
<dbReference type="SUPFAM" id="SSF102114">
    <property type="entry name" value="Radical SAM enzymes"/>
    <property type="match status" value="1"/>
</dbReference>
<dbReference type="EMBL" id="CP001390">
    <property type="protein sequence ID" value="ACM20803.1"/>
    <property type="molecule type" value="Genomic_DNA"/>
</dbReference>
<name>B9M023_GEODF</name>
<dbReference type="Gene3D" id="3.20.20.70">
    <property type="entry name" value="Aldolase class I"/>
    <property type="match status" value="1"/>
</dbReference>
<feature type="region of interest" description="Disordered" evidence="10">
    <location>
        <begin position="326"/>
        <end position="346"/>
    </location>
</feature>
<dbReference type="PIRSF" id="PIRSF000371">
    <property type="entry name" value="PFL_act_enz"/>
    <property type="match status" value="1"/>
</dbReference>
<gene>
    <name evidence="13" type="primary">bssD-1</name>
    <name evidence="13" type="ordered locus">Geob_2450</name>
</gene>
<keyword evidence="8" id="KW-0408">Iron</keyword>
<dbReference type="SFLD" id="SFLDG01118">
    <property type="entry name" value="activating_enzymes__group_2"/>
    <property type="match status" value="1"/>
</dbReference>
<evidence type="ECO:0000256" key="3">
    <source>
        <dbReference type="ARBA" id="ARBA00011245"/>
    </source>
</evidence>
<evidence type="ECO:0000259" key="11">
    <source>
        <dbReference type="PROSITE" id="PS51379"/>
    </source>
</evidence>
<dbReference type="InterPro" id="IPR012839">
    <property type="entry name" value="Organic_radical_activase"/>
</dbReference>
<organism evidence="13 14">
    <name type="scientific">Geotalea daltonii (strain DSM 22248 / JCM 15807 / FRC-32)</name>
    <name type="common">Geobacter daltonii</name>
    <dbReference type="NCBI Taxonomy" id="316067"/>
    <lineage>
        <taxon>Bacteria</taxon>
        <taxon>Pseudomonadati</taxon>
        <taxon>Thermodesulfobacteriota</taxon>
        <taxon>Desulfuromonadia</taxon>
        <taxon>Geobacterales</taxon>
        <taxon>Geobacteraceae</taxon>
        <taxon>Geotalea</taxon>
    </lineage>
</organism>
<dbReference type="PANTHER" id="PTHR30352:SF4">
    <property type="entry name" value="PYRUVATE FORMATE-LYASE 2-ACTIVATING ENZYME"/>
    <property type="match status" value="1"/>
</dbReference>
<dbReference type="STRING" id="316067.Geob_2450"/>
<keyword evidence="9" id="KW-0411">Iron-sulfur</keyword>
<reference evidence="13 14" key="1">
    <citation type="submission" date="2009-01" db="EMBL/GenBank/DDBJ databases">
        <title>Complete sequence of Geobacter sp. FRC-32.</title>
        <authorList>
            <consortium name="US DOE Joint Genome Institute"/>
            <person name="Lucas S."/>
            <person name="Copeland A."/>
            <person name="Lapidus A."/>
            <person name="Glavina del Rio T."/>
            <person name="Dalin E."/>
            <person name="Tice H."/>
            <person name="Bruce D."/>
            <person name="Goodwin L."/>
            <person name="Pitluck S."/>
            <person name="Saunders E."/>
            <person name="Brettin T."/>
            <person name="Detter J.C."/>
            <person name="Han C."/>
            <person name="Larimer F."/>
            <person name="Land M."/>
            <person name="Hauser L."/>
            <person name="Kyrpides N."/>
            <person name="Ovchinnikova G."/>
            <person name="Kostka J."/>
            <person name="Richardson P."/>
        </authorList>
    </citation>
    <scope>NUCLEOTIDE SEQUENCE [LARGE SCALE GENOMIC DNA]</scope>
    <source>
        <strain evidence="14">DSM 22248 / JCM 15807 / FRC-32</strain>
    </source>
</reference>
<evidence type="ECO:0000259" key="12">
    <source>
        <dbReference type="PROSITE" id="PS51918"/>
    </source>
</evidence>
<feature type="domain" description="4Fe-4S ferredoxin-type" evidence="11">
    <location>
        <begin position="46"/>
        <end position="75"/>
    </location>
</feature>
<sequence>MPTPLITEIQRFCLQDGPGIRTTIFLKGCPLHCPWCHNPENIGSKQEFYFYANRCTGCRQCQTACTSATGNMDHDCMERTTDRSLCTSCLQCVPACRFGAREAVGKSIPMENILLEAVSDRIFYQPSGGGVTISGGEPLLYPEFTCELARNLKVKENLHVAIETCLFAEWETIVPLLKLVDLFIVDIKSMDPEKHQRVIGGSLQKILSNLERLMEAKTAVRIHLPIIPHFNDSSEDFEAYAAYLGLFAGNLSGVDILPFHSYAAGKYIQLGRSYQYLKVPDLAVQQLAPLVQALEQQGIREITIGGLVGASAAAGNGVANRALEAKREHLPPMNMPQKKGVVTTRH</sequence>
<dbReference type="OrthoDB" id="9782387at2"/>
<proteinExistence type="inferred from homology"/>
<dbReference type="PROSITE" id="PS51379">
    <property type="entry name" value="4FE4S_FER_2"/>
    <property type="match status" value="2"/>
</dbReference>
<dbReference type="NCBIfam" id="TIGR02494">
    <property type="entry name" value="PFLE_PFLC"/>
    <property type="match status" value="1"/>
</dbReference>
<keyword evidence="5" id="KW-0949">S-adenosyl-L-methionine</keyword>
<dbReference type="PANTHER" id="PTHR30352">
    <property type="entry name" value="PYRUVATE FORMATE-LYASE-ACTIVATING ENZYME"/>
    <property type="match status" value="1"/>
</dbReference>
<dbReference type="GO" id="GO:0051539">
    <property type="term" value="F:4 iron, 4 sulfur cluster binding"/>
    <property type="evidence" value="ECO:0007669"/>
    <property type="project" value="UniProtKB-KW"/>
</dbReference>
<feature type="domain" description="Radical SAM core" evidence="12">
    <location>
        <begin position="15"/>
        <end position="300"/>
    </location>
</feature>
<dbReference type="InterPro" id="IPR017896">
    <property type="entry name" value="4Fe4S_Fe-S-bd"/>
</dbReference>
<evidence type="ECO:0000256" key="6">
    <source>
        <dbReference type="ARBA" id="ARBA00022723"/>
    </source>
</evidence>
<comment type="subunit">
    <text evidence="3">Monomer.</text>
</comment>
<dbReference type="RefSeq" id="WP_012647532.1">
    <property type="nucleotide sequence ID" value="NC_011979.1"/>
</dbReference>
<dbReference type="GO" id="GO:0016491">
    <property type="term" value="F:oxidoreductase activity"/>
    <property type="evidence" value="ECO:0007669"/>
    <property type="project" value="UniProtKB-KW"/>
</dbReference>
<evidence type="ECO:0000313" key="13">
    <source>
        <dbReference type="EMBL" id="ACM20803.1"/>
    </source>
</evidence>
<keyword evidence="6" id="KW-0479">Metal-binding</keyword>
<accession>B9M023</accession>
<evidence type="ECO:0000256" key="9">
    <source>
        <dbReference type="ARBA" id="ARBA00023014"/>
    </source>
</evidence>
<dbReference type="AlphaFoldDB" id="B9M023"/>
<dbReference type="InterPro" id="IPR040074">
    <property type="entry name" value="BssD/PflA/YjjW"/>
</dbReference>
<keyword evidence="7" id="KW-0560">Oxidoreductase</keyword>
<evidence type="ECO:0000256" key="7">
    <source>
        <dbReference type="ARBA" id="ARBA00023002"/>
    </source>
</evidence>
<evidence type="ECO:0000313" key="14">
    <source>
        <dbReference type="Proteomes" id="UP000007721"/>
    </source>
</evidence>
<evidence type="ECO:0000256" key="8">
    <source>
        <dbReference type="ARBA" id="ARBA00023004"/>
    </source>
</evidence>
<keyword evidence="14" id="KW-1185">Reference proteome</keyword>
<dbReference type="eggNOG" id="COG1180">
    <property type="taxonomic scope" value="Bacteria"/>
</dbReference>
<dbReference type="InterPro" id="IPR001989">
    <property type="entry name" value="Radical_activat_CS"/>
</dbReference>
<evidence type="ECO:0000256" key="5">
    <source>
        <dbReference type="ARBA" id="ARBA00022691"/>
    </source>
</evidence>
<dbReference type="SUPFAM" id="SSF54862">
    <property type="entry name" value="4Fe-4S ferredoxins"/>
    <property type="match status" value="1"/>
</dbReference>
<dbReference type="GO" id="GO:0046872">
    <property type="term" value="F:metal ion binding"/>
    <property type="evidence" value="ECO:0007669"/>
    <property type="project" value="UniProtKB-KW"/>
</dbReference>